<dbReference type="PANTHER" id="PTHR42941:SF1">
    <property type="entry name" value="SLL1037 PROTEIN"/>
    <property type="match status" value="1"/>
</dbReference>
<evidence type="ECO:0000256" key="1">
    <source>
        <dbReference type="SAM" id="SignalP"/>
    </source>
</evidence>
<gene>
    <name evidence="2" type="ORF">DKT75_08680</name>
</gene>
<keyword evidence="3" id="KW-1185">Reference proteome</keyword>
<dbReference type="Proteomes" id="UP000245506">
    <property type="component" value="Unassembled WGS sequence"/>
</dbReference>
<reference evidence="2 3" key="1">
    <citation type="submission" date="2018-05" db="EMBL/GenBank/DDBJ databases">
        <title>Leucothrix arctica sp. nov., isolated from Arctic seawater.</title>
        <authorList>
            <person name="Choi A."/>
            <person name="Baek K."/>
        </authorList>
    </citation>
    <scope>NUCLEOTIDE SEQUENCE [LARGE SCALE GENOMIC DNA]</scope>
    <source>
        <strain evidence="2 3">IMCC9719</strain>
    </source>
</reference>
<dbReference type="RefSeq" id="WP_109823029.1">
    <property type="nucleotide sequence ID" value="NZ_QGKL01000026.1"/>
</dbReference>
<name>A0A317CFH1_9GAMM</name>
<feature type="chain" id="PRO_5016377879" description="C4-dicarboxylate ABC transporter substrate-binding protein" evidence="1">
    <location>
        <begin position="20"/>
        <end position="280"/>
    </location>
</feature>
<dbReference type="AlphaFoldDB" id="A0A317CFH1"/>
<proteinExistence type="predicted"/>
<evidence type="ECO:0000313" key="2">
    <source>
        <dbReference type="EMBL" id="PWQ96831.1"/>
    </source>
</evidence>
<dbReference type="OrthoDB" id="5624018at2"/>
<organism evidence="2 3">
    <name type="scientific">Leucothrix arctica</name>
    <dbReference type="NCBI Taxonomy" id="1481894"/>
    <lineage>
        <taxon>Bacteria</taxon>
        <taxon>Pseudomonadati</taxon>
        <taxon>Pseudomonadota</taxon>
        <taxon>Gammaproteobacteria</taxon>
        <taxon>Thiotrichales</taxon>
        <taxon>Thiotrichaceae</taxon>
        <taxon>Leucothrix</taxon>
    </lineage>
</organism>
<dbReference type="EMBL" id="QGKL01000026">
    <property type="protein sequence ID" value="PWQ96831.1"/>
    <property type="molecule type" value="Genomic_DNA"/>
</dbReference>
<accession>A0A317CFH1</accession>
<dbReference type="SUPFAM" id="SSF53850">
    <property type="entry name" value="Periplasmic binding protein-like II"/>
    <property type="match status" value="1"/>
</dbReference>
<dbReference type="Gene3D" id="3.40.190.10">
    <property type="entry name" value="Periplasmic binding protein-like II"/>
    <property type="match status" value="2"/>
</dbReference>
<dbReference type="Pfam" id="PF16868">
    <property type="entry name" value="NMT1_3"/>
    <property type="match status" value="1"/>
</dbReference>
<evidence type="ECO:0000313" key="3">
    <source>
        <dbReference type="Proteomes" id="UP000245506"/>
    </source>
</evidence>
<comment type="caution">
    <text evidence="2">The sequence shown here is derived from an EMBL/GenBank/DDBJ whole genome shotgun (WGS) entry which is preliminary data.</text>
</comment>
<protein>
    <recommendedName>
        <fullName evidence="4">C4-dicarboxylate ABC transporter substrate-binding protein</fullName>
    </recommendedName>
</protein>
<feature type="signal peptide" evidence="1">
    <location>
        <begin position="1"/>
        <end position="19"/>
    </location>
</feature>
<dbReference type="PANTHER" id="PTHR42941">
    <property type="entry name" value="SLL1037 PROTEIN"/>
    <property type="match status" value="1"/>
</dbReference>
<keyword evidence="1" id="KW-0732">Signal</keyword>
<dbReference type="InterPro" id="IPR011852">
    <property type="entry name" value="TRAP_TAXI"/>
</dbReference>
<evidence type="ECO:0008006" key="4">
    <source>
        <dbReference type="Google" id="ProtNLM"/>
    </source>
</evidence>
<sequence>MKMTLIALALTLASSQVIAEEVVISTGSRGGAYHATGEQLATILNEYDYEAKASKSNGSVENIGRVANFEVTLGFAQLDAVAWWMKRHPTQAKNFSVLGNLFPECVYIAVNKDGPIGDEGDLQSDKGKIAVQKKGSGAAVTWEYMRELNPGYAKSQTFYKGGMQVLSQLASQPDGEVNAFLWVSNPEKLDQRYLKTVLNNDQLELINVDDWDLNDKHEELGRPIYRFETPEVKKGFLNDKEIKTICMDSVVIASKAADEDMVDDVVDLLVNNRSRLFPPK</sequence>